<evidence type="ECO:0000313" key="7">
    <source>
        <dbReference type="EMBL" id="KAK1310492.1"/>
    </source>
</evidence>
<dbReference type="GO" id="GO:0008270">
    <property type="term" value="F:zinc ion binding"/>
    <property type="evidence" value="ECO:0007669"/>
    <property type="project" value="InterPro"/>
</dbReference>
<dbReference type="Gene3D" id="3.20.20.330">
    <property type="entry name" value="Homocysteine-binding-like domain"/>
    <property type="match status" value="2"/>
</dbReference>
<organism evidence="7 8">
    <name type="scientific">Acorus calamus</name>
    <name type="common">Sweet flag</name>
    <dbReference type="NCBI Taxonomy" id="4465"/>
    <lineage>
        <taxon>Eukaryota</taxon>
        <taxon>Viridiplantae</taxon>
        <taxon>Streptophyta</taxon>
        <taxon>Embryophyta</taxon>
        <taxon>Tracheophyta</taxon>
        <taxon>Spermatophyta</taxon>
        <taxon>Magnoliopsida</taxon>
        <taxon>Liliopsida</taxon>
        <taxon>Acoraceae</taxon>
        <taxon>Acorus</taxon>
    </lineage>
</organism>
<dbReference type="SUPFAM" id="SSF82282">
    <property type="entry name" value="Homocysteine S-methyltransferase"/>
    <property type="match status" value="1"/>
</dbReference>
<keyword evidence="2 5" id="KW-0808">Transferase</keyword>
<dbReference type="InterPro" id="IPR003726">
    <property type="entry name" value="HCY_dom"/>
</dbReference>
<evidence type="ECO:0000256" key="4">
    <source>
        <dbReference type="ARBA" id="ARBA00022833"/>
    </source>
</evidence>
<protein>
    <submittedName>
        <fullName evidence="7">Homocysteine S-methyltransferase 2</fullName>
    </submittedName>
</protein>
<evidence type="ECO:0000256" key="5">
    <source>
        <dbReference type="PROSITE-ProRule" id="PRU00333"/>
    </source>
</evidence>
<feature type="domain" description="Hcy-binding" evidence="6">
    <location>
        <begin position="1"/>
        <end position="255"/>
    </location>
</feature>
<sequence length="257" mass="28664">MSDFIRDCGGCAVLDGMLATELQRNGVNLNDPLWSARCLITCPHLVRKVHLDAIEAGANVTLTASYQATIQRFESRGFTREERSYGAYLADGSEYRGDYGDAVDLKFLKDFHRRRIQAYVEILEENDIRIPAWFSFNTNDGINVPSGDSVLDCVSVADSCDKVLAVGINCAPPRFIHDLILSIRKVTSKSILVYPNSGETYDGHKKEWVESKFKGESSKQDFASYVTKWHEAGASIIGGCCRTTPRTLRAIRKVLNN</sequence>
<dbReference type="GO" id="GO:0032259">
    <property type="term" value="P:methylation"/>
    <property type="evidence" value="ECO:0007669"/>
    <property type="project" value="UniProtKB-KW"/>
</dbReference>
<dbReference type="InterPro" id="IPR036589">
    <property type="entry name" value="HCY_dom_sf"/>
</dbReference>
<dbReference type="GO" id="GO:0009086">
    <property type="term" value="P:methionine biosynthetic process"/>
    <property type="evidence" value="ECO:0007669"/>
    <property type="project" value="InterPro"/>
</dbReference>
<dbReference type="PROSITE" id="PS50970">
    <property type="entry name" value="HCY"/>
    <property type="match status" value="1"/>
</dbReference>
<evidence type="ECO:0000256" key="1">
    <source>
        <dbReference type="ARBA" id="ARBA00022603"/>
    </source>
</evidence>
<keyword evidence="8" id="KW-1185">Reference proteome</keyword>
<evidence type="ECO:0000256" key="3">
    <source>
        <dbReference type="ARBA" id="ARBA00022723"/>
    </source>
</evidence>
<dbReference type="GO" id="GO:0008898">
    <property type="term" value="F:S-adenosylmethionine-homocysteine S-methyltransferase activity"/>
    <property type="evidence" value="ECO:0007669"/>
    <property type="project" value="TreeGrafter"/>
</dbReference>
<dbReference type="PANTHER" id="PTHR46015:SF1">
    <property type="entry name" value="HOMOCYSTEINE S-METHYLTRANSFERASE-LIKE ISOFORM 1"/>
    <property type="match status" value="1"/>
</dbReference>
<dbReference type="Pfam" id="PF02574">
    <property type="entry name" value="S-methyl_trans"/>
    <property type="match status" value="2"/>
</dbReference>
<feature type="binding site" evidence="5">
    <location>
        <position position="240"/>
    </location>
    <ligand>
        <name>Zn(2+)</name>
        <dbReference type="ChEBI" id="CHEBI:29105"/>
    </ligand>
</feature>
<evidence type="ECO:0000259" key="6">
    <source>
        <dbReference type="PROSITE" id="PS50970"/>
    </source>
</evidence>
<dbReference type="GO" id="GO:0033528">
    <property type="term" value="P:S-methylmethionine cycle"/>
    <property type="evidence" value="ECO:0007669"/>
    <property type="project" value="TreeGrafter"/>
</dbReference>
<dbReference type="EMBL" id="JAUJYO010000008">
    <property type="protein sequence ID" value="KAK1310492.1"/>
    <property type="molecule type" value="Genomic_DNA"/>
</dbReference>
<reference evidence="7" key="2">
    <citation type="submission" date="2023-06" db="EMBL/GenBank/DDBJ databases">
        <authorList>
            <person name="Ma L."/>
            <person name="Liu K.-W."/>
            <person name="Li Z."/>
            <person name="Hsiao Y.-Y."/>
            <person name="Qi Y."/>
            <person name="Fu T."/>
            <person name="Tang G."/>
            <person name="Zhang D."/>
            <person name="Sun W.-H."/>
            <person name="Liu D.-K."/>
            <person name="Li Y."/>
            <person name="Chen G.-Z."/>
            <person name="Liu X.-D."/>
            <person name="Liao X.-Y."/>
            <person name="Jiang Y.-T."/>
            <person name="Yu X."/>
            <person name="Hao Y."/>
            <person name="Huang J."/>
            <person name="Zhao X.-W."/>
            <person name="Ke S."/>
            <person name="Chen Y.-Y."/>
            <person name="Wu W.-L."/>
            <person name="Hsu J.-L."/>
            <person name="Lin Y.-F."/>
            <person name="Huang M.-D."/>
            <person name="Li C.-Y."/>
            <person name="Huang L."/>
            <person name="Wang Z.-W."/>
            <person name="Zhao X."/>
            <person name="Zhong W.-Y."/>
            <person name="Peng D.-H."/>
            <person name="Ahmad S."/>
            <person name="Lan S."/>
            <person name="Zhang J.-S."/>
            <person name="Tsai W.-C."/>
            <person name="Van De Peer Y."/>
            <person name="Liu Z.-J."/>
        </authorList>
    </citation>
    <scope>NUCLEOTIDE SEQUENCE</scope>
    <source>
        <strain evidence="7">CP</strain>
        <tissue evidence="7">Leaves</tissue>
    </source>
</reference>
<feature type="binding site" evidence="5">
    <location>
        <position position="241"/>
    </location>
    <ligand>
        <name>Zn(2+)</name>
        <dbReference type="ChEBI" id="CHEBI:29105"/>
    </ligand>
</feature>
<keyword evidence="1 5" id="KW-0489">Methyltransferase</keyword>
<gene>
    <name evidence="7" type="primary">HMT-2</name>
    <name evidence="7" type="ORF">QJS10_CPA08g00320</name>
</gene>
<proteinExistence type="predicted"/>
<reference evidence="7" key="1">
    <citation type="journal article" date="2023" name="Nat. Commun.">
        <title>Diploid and tetraploid genomes of Acorus and the evolution of monocots.</title>
        <authorList>
            <person name="Ma L."/>
            <person name="Liu K.W."/>
            <person name="Li Z."/>
            <person name="Hsiao Y.Y."/>
            <person name="Qi Y."/>
            <person name="Fu T."/>
            <person name="Tang G.D."/>
            <person name="Zhang D."/>
            <person name="Sun W.H."/>
            <person name="Liu D.K."/>
            <person name="Li Y."/>
            <person name="Chen G.Z."/>
            <person name="Liu X.D."/>
            <person name="Liao X.Y."/>
            <person name="Jiang Y.T."/>
            <person name="Yu X."/>
            <person name="Hao Y."/>
            <person name="Huang J."/>
            <person name="Zhao X.W."/>
            <person name="Ke S."/>
            <person name="Chen Y.Y."/>
            <person name="Wu W.L."/>
            <person name="Hsu J.L."/>
            <person name="Lin Y.F."/>
            <person name="Huang M.D."/>
            <person name="Li C.Y."/>
            <person name="Huang L."/>
            <person name="Wang Z.W."/>
            <person name="Zhao X."/>
            <person name="Zhong W.Y."/>
            <person name="Peng D.H."/>
            <person name="Ahmad S."/>
            <person name="Lan S."/>
            <person name="Zhang J.S."/>
            <person name="Tsai W.C."/>
            <person name="Van de Peer Y."/>
            <person name="Liu Z.J."/>
        </authorList>
    </citation>
    <scope>NUCLEOTIDE SEQUENCE</scope>
    <source>
        <strain evidence="7">CP</strain>
    </source>
</reference>
<feature type="binding site" evidence="5">
    <location>
        <position position="170"/>
    </location>
    <ligand>
        <name>Zn(2+)</name>
        <dbReference type="ChEBI" id="CHEBI:29105"/>
    </ligand>
</feature>
<comment type="cofactor">
    <cofactor evidence="5">
        <name>Zn(2+)</name>
        <dbReference type="ChEBI" id="CHEBI:29105"/>
    </cofactor>
</comment>
<evidence type="ECO:0000313" key="8">
    <source>
        <dbReference type="Proteomes" id="UP001180020"/>
    </source>
</evidence>
<dbReference type="InterPro" id="IPR051486">
    <property type="entry name" value="Hcy_S-methyltransferase"/>
</dbReference>
<dbReference type="Proteomes" id="UP001180020">
    <property type="component" value="Unassembled WGS sequence"/>
</dbReference>
<evidence type="ECO:0000256" key="2">
    <source>
        <dbReference type="ARBA" id="ARBA00022679"/>
    </source>
</evidence>
<name>A0AAV9EER2_ACOCL</name>
<dbReference type="InterPro" id="IPR017226">
    <property type="entry name" value="BHMT-like"/>
</dbReference>
<accession>A0AAV9EER2</accession>
<dbReference type="PANTHER" id="PTHR46015">
    <property type="entry name" value="ZGC:172121"/>
    <property type="match status" value="1"/>
</dbReference>
<comment type="caution">
    <text evidence="7">The sequence shown here is derived from an EMBL/GenBank/DDBJ whole genome shotgun (WGS) entry which is preliminary data.</text>
</comment>
<dbReference type="PIRSF" id="PIRSF037505">
    <property type="entry name" value="Betaine_HMT"/>
    <property type="match status" value="1"/>
</dbReference>
<dbReference type="AlphaFoldDB" id="A0AAV9EER2"/>
<keyword evidence="4 5" id="KW-0862">Zinc</keyword>
<keyword evidence="3 5" id="KW-0479">Metal-binding</keyword>